<dbReference type="PANTHER" id="PTHR19143:SF445">
    <property type="entry name" value="FIBRINOGEN C-TERMINAL DOMAIN-CONTAINING PROTEIN"/>
    <property type="match status" value="1"/>
</dbReference>
<dbReference type="InterPro" id="IPR014716">
    <property type="entry name" value="Fibrinogen_a/b/g_C_1"/>
</dbReference>
<feature type="domain" description="Fibrinogen C-terminal" evidence="3">
    <location>
        <begin position="232"/>
        <end position="468"/>
    </location>
</feature>
<dbReference type="PROSITE" id="PS51406">
    <property type="entry name" value="FIBRINOGEN_C_2"/>
    <property type="match status" value="1"/>
</dbReference>
<sequence length="486" mass="55557">MREYHNRDVKTNDEELDPCIAAEIRMKKAMFSTKTKKVLIGLILLLLFIALLTIGLVLLLVVYPKVRDENNAQISKAAINKRTIYIELKPSNKIYEPEEISEADARTSSESLEDEPPPKPLEIKEYKPVKTSYIELKPSNKNLEDATIEEPSEPEEIQMNPPVVLKNQPSVVVSQHTVDVRPTPPVIPETTTKRPTQRPTQRPTTIRVIGSDNVLDVRPSLVTPLDQIYEFIEVDEVKETCDDYRLAGYKKSGVYKMRVPGFTEFRSLCLLENDYGWNVLQRRTGPELQFWNKTFNEYADGFGVPTGDHWLGLEKVSAYVKRGHKLQLRIVLQHDLCNEKGKCSGIGDSGYWFADWDFKIGDRASKYKLTVSSMVHGNLSDTQKDPLQWLNNEQPFTTVDSDNDRHRSYNCAHHRQYGGWWHKDCSYVALNGEYGTTQSKPRGMHWTYQAVGSSHGVRSGAIVSYVIKPKYSLMLFRVNATIKDRS</sequence>
<dbReference type="SUPFAM" id="SSF56496">
    <property type="entry name" value="Fibrinogen C-terminal domain-like"/>
    <property type="match status" value="1"/>
</dbReference>
<feature type="region of interest" description="Disordered" evidence="1">
    <location>
        <begin position="97"/>
        <end position="122"/>
    </location>
</feature>
<evidence type="ECO:0000256" key="1">
    <source>
        <dbReference type="SAM" id="MobiDB-lite"/>
    </source>
</evidence>
<evidence type="ECO:0000256" key="2">
    <source>
        <dbReference type="SAM" id="Phobius"/>
    </source>
</evidence>
<dbReference type="Gene3D" id="3.90.215.10">
    <property type="entry name" value="Gamma Fibrinogen, chain A, domain 1"/>
    <property type="match status" value="1"/>
</dbReference>
<reference evidence="5" key="1">
    <citation type="submission" date="2022-11" db="UniProtKB">
        <authorList>
            <consortium name="WormBaseParasite"/>
        </authorList>
    </citation>
    <scope>IDENTIFICATION</scope>
</reference>
<dbReference type="InterPro" id="IPR036056">
    <property type="entry name" value="Fibrinogen-like_C"/>
</dbReference>
<evidence type="ECO:0000313" key="4">
    <source>
        <dbReference type="Proteomes" id="UP000887540"/>
    </source>
</evidence>
<feature type="transmembrane region" description="Helical" evidence="2">
    <location>
        <begin position="38"/>
        <end position="63"/>
    </location>
</feature>
<dbReference type="Pfam" id="PF00147">
    <property type="entry name" value="Fibrinogen_C"/>
    <property type="match status" value="1"/>
</dbReference>
<dbReference type="InterPro" id="IPR050373">
    <property type="entry name" value="Fibrinogen_C-term_domain"/>
</dbReference>
<keyword evidence="4" id="KW-1185">Reference proteome</keyword>
<accession>A0A914BZ80</accession>
<protein>
    <submittedName>
        <fullName evidence="5">Fibrinogen C-terminal domain-containing protein</fullName>
    </submittedName>
</protein>
<feature type="region of interest" description="Disordered" evidence="1">
    <location>
        <begin position="176"/>
        <end position="203"/>
    </location>
</feature>
<dbReference type="Gene3D" id="4.10.530.10">
    <property type="entry name" value="Gamma-fibrinogen Carboxyl Terminal Fragment, domain 2"/>
    <property type="match status" value="1"/>
</dbReference>
<dbReference type="Proteomes" id="UP000887540">
    <property type="component" value="Unplaced"/>
</dbReference>
<keyword evidence="2" id="KW-0472">Membrane</keyword>
<organism evidence="4 5">
    <name type="scientific">Acrobeloides nanus</name>
    <dbReference type="NCBI Taxonomy" id="290746"/>
    <lineage>
        <taxon>Eukaryota</taxon>
        <taxon>Metazoa</taxon>
        <taxon>Ecdysozoa</taxon>
        <taxon>Nematoda</taxon>
        <taxon>Chromadorea</taxon>
        <taxon>Rhabditida</taxon>
        <taxon>Tylenchina</taxon>
        <taxon>Cephalobomorpha</taxon>
        <taxon>Cephaloboidea</taxon>
        <taxon>Cephalobidae</taxon>
        <taxon>Acrobeloides</taxon>
    </lineage>
</organism>
<proteinExistence type="predicted"/>
<dbReference type="PANTHER" id="PTHR19143">
    <property type="entry name" value="FIBRINOGEN/TENASCIN/ANGIOPOEITIN"/>
    <property type="match status" value="1"/>
</dbReference>
<keyword evidence="2" id="KW-0812">Transmembrane</keyword>
<dbReference type="SMART" id="SM00186">
    <property type="entry name" value="FBG"/>
    <property type="match status" value="1"/>
</dbReference>
<dbReference type="AlphaFoldDB" id="A0A914BZ80"/>
<keyword evidence="2" id="KW-1133">Transmembrane helix</keyword>
<dbReference type="InterPro" id="IPR002181">
    <property type="entry name" value="Fibrinogen_a/b/g_C_dom"/>
</dbReference>
<feature type="compositionally biased region" description="Low complexity" evidence="1">
    <location>
        <begin position="193"/>
        <end position="203"/>
    </location>
</feature>
<dbReference type="GO" id="GO:0005615">
    <property type="term" value="C:extracellular space"/>
    <property type="evidence" value="ECO:0007669"/>
    <property type="project" value="TreeGrafter"/>
</dbReference>
<dbReference type="WBParaSite" id="ACRNAN_Path_1344.g5286.t2">
    <property type="protein sequence ID" value="ACRNAN_Path_1344.g5286.t2"/>
    <property type="gene ID" value="ACRNAN_Path_1344.g5286"/>
</dbReference>
<evidence type="ECO:0000259" key="3">
    <source>
        <dbReference type="PROSITE" id="PS51406"/>
    </source>
</evidence>
<name>A0A914BZ80_9BILA</name>
<evidence type="ECO:0000313" key="5">
    <source>
        <dbReference type="WBParaSite" id="ACRNAN_Path_1344.g5286.t2"/>
    </source>
</evidence>